<organism evidence="2 3">
    <name type="scientific">Kwoniella newhampshirensis</name>
    <dbReference type="NCBI Taxonomy" id="1651941"/>
    <lineage>
        <taxon>Eukaryota</taxon>
        <taxon>Fungi</taxon>
        <taxon>Dikarya</taxon>
        <taxon>Basidiomycota</taxon>
        <taxon>Agaricomycotina</taxon>
        <taxon>Tremellomycetes</taxon>
        <taxon>Tremellales</taxon>
        <taxon>Cryptococcaceae</taxon>
        <taxon>Kwoniella</taxon>
    </lineage>
</organism>
<feature type="compositionally biased region" description="Low complexity" evidence="1">
    <location>
        <begin position="94"/>
        <end position="103"/>
    </location>
</feature>
<feature type="region of interest" description="Disordered" evidence="1">
    <location>
        <begin position="330"/>
        <end position="429"/>
    </location>
</feature>
<dbReference type="AlphaFoldDB" id="A0AAW0Z2I7"/>
<evidence type="ECO:0000313" key="2">
    <source>
        <dbReference type="EMBL" id="KAK8864327.1"/>
    </source>
</evidence>
<comment type="caution">
    <text evidence="2">The sequence shown here is derived from an EMBL/GenBank/DDBJ whole genome shotgun (WGS) entry which is preliminary data.</text>
</comment>
<feature type="compositionally biased region" description="Polar residues" evidence="1">
    <location>
        <begin position="107"/>
        <end position="119"/>
    </location>
</feature>
<evidence type="ECO:0000313" key="3">
    <source>
        <dbReference type="Proteomes" id="UP001388673"/>
    </source>
</evidence>
<feature type="compositionally biased region" description="Low complexity" evidence="1">
    <location>
        <begin position="12"/>
        <end position="27"/>
    </location>
</feature>
<accession>A0AAW0Z2I7</accession>
<dbReference type="GeneID" id="92178833"/>
<dbReference type="RefSeq" id="XP_066804623.1">
    <property type="nucleotide sequence ID" value="XM_066944700.1"/>
</dbReference>
<dbReference type="KEGG" id="kne:92178833"/>
<protein>
    <submittedName>
        <fullName evidence="2">Uncharacterized protein</fullName>
    </submittedName>
</protein>
<feature type="region of interest" description="Disordered" evidence="1">
    <location>
        <begin position="261"/>
        <end position="294"/>
    </location>
</feature>
<feature type="region of interest" description="Disordered" evidence="1">
    <location>
        <begin position="1"/>
        <end position="44"/>
    </location>
</feature>
<name>A0AAW0Z2I7_9TREE</name>
<evidence type="ECO:0000256" key="1">
    <source>
        <dbReference type="SAM" id="MobiDB-lite"/>
    </source>
</evidence>
<sequence length="507" mass="55646">MISSSAVLLSRSPGSSDLSLIISGSPSPRRREKGQTVLLKKSRSKKDMYKLKKIRSREEKDETKMMMMVTSAHHTELLPPIDIVSTPPLPCTTTTFPLSTTRPRPIKSTTLDPSYNPRTPSHRRSRSFSEVITSSQPFSIDIPAPSHQPWRSREAWLALHSSKTPSAEDEVLLPSAMGDVGGWRGKGGGAFFGADMSLPLPGIARVRSRAVRLSRPGQKAKTDIPLTPPVGALRPVGLGHITPTSSGIATELYRQASRSLRYTSHDEGDGPSSSSSDGVNNHTQLRSTTIDNPNTHVTVWPLEEAQSSDPPSASSGDLLPPLLPRTVRRAESFTSSRDSTPIPWGRSSSPGILLRTPPRTPSRQHQQQPRRIQATCPLATSLTPTSSMKLKGDTMPRTWLHRSPSPPLSAGRRIPISPRTPLPETPKHSIHPLSLSRVRRSTSPHKMRMGTRKGTDITECVFVERADGEGEEGSPSGQTRRFWRGPLEWAAERKRSGRGTIKWALEE</sequence>
<reference evidence="2 3" key="1">
    <citation type="journal article" date="2024" name="bioRxiv">
        <title>Comparative genomics of Cryptococcus and Kwoniella reveals pathogenesis evolution and contrasting karyotype dynamics via intercentromeric recombination or chromosome fusion.</title>
        <authorList>
            <person name="Coelho M.A."/>
            <person name="David-Palma M."/>
            <person name="Shea T."/>
            <person name="Bowers K."/>
            <person name="McGinley-Smith S."/>
            <person name="Mohammad A.W."/>
            <person name="Gnirke A."/>
            <person name="Yurkov A.M."/>
            <person name="Nowrousian M."/>
            <person name="Sun S."/>
            <person name="Cuomo C.A."/>
            <person name="Heitman J."/>
        </authorList>
    </citation>
    <scope>NUCLEOTIDE SEQUENCE [LARGE SCALE GENOMIC DNA]</scope>
    <source>
        <strain evidence="2 3">CBS 13917</strain>
    </source>
</reference>
<proteinExistence type="predicted"/>
<feature type="compositionally biased region" description="Polar residues" evidence="1">
    <location>
        <begin position="378"/>
        <end position="388"/>
    </location>
</feature>
<gene>
    <name evidence="2" type="ORF">IAR55_001574</name>
</gene>
<feature type="region of interest" description="Disordered" evidence="1">
    <location>
        <begin position="94"/>
        <end position="130"/>
    </location>
</feature>
<keyword evidence="3" id="KW-1185">Reference proteome</keyword>
<dbReference type="EMBL" id="JBCAWK010000003">
    <property type="protein sequence ID" value="KAK8864327.1"/>
    <property type="molecule type" value="Genomic_DNA"/>
</dbReference>
<dbReference type="Proteomes" id="UP001388673">
    <property type="component" value="Unassembled WGS sequence"/>
</dbReference>
<feature type="compositionally biased region" description="Polar residues" evidence="1">
    <location>
        <begin position="279"/>
        <end position="294"/>
    </location>
</feature>
<feature type="compositionally biased region" description="Polar residues" evidence="1">
    <location>
        <begin position="361"/>
        <end position="370"/>
    </location>
</feature>